<evidence type="ECO:0000256" key="2">
    <source>
        <dbReference type="ARBA" id="ARBA00006228"/>
    </source>
</evidence>
<keyword evidence="3" id="KW-1003">Cell membrane</keyword>
<dbReference type="eggNOG" id="COG1863">
    <property type="taxonomic scope" value="Bacteria"/>
</dbReference>
<comment type="subcellular location">
    <subcellularLocation>
        <location evidence="1">Cell membrane</location>
        <topology evidence="1">Multi-pass membrane protein</topology>
    </subcellularLocation>
</comment>
<name>V4QXQ2_9HYPH</name>
<dbReference type="PANTHER" id="PTHR34584:SF1">
    <property type="entry name" value="NA(+)_H(+) ANTIPORTER SUBUNIT E1"/>
    <property type="match status" value="1"/>
</dbReference>
<keyword evidence="6" id="KW-0472">Membrane</keyword>
<dbReference type="GO" id="GO:0005886">
    <property type="term" value="C:plasma membrane"/>
    <property type="evidence" value="ECO:0007669"/>
    <property type="project" value="UniProtKB-SubCell"/>
</dbReference>
<dbReference type="Pfam" id="PF01899">
    <property type="entry name" value="MNHE"/>
    <property type="match status" value="1"/>
</dbReference>
<evidence type="ECO:0000256" key="4">
    <source>
        <dbReference type="ARBA" id="ARBA00022692"/>
    </source>
</evidence>
<dbReference type="EMBL" id="AWXZ01000031">
    <property type="protein sequence ID" value="ESR24512.1"/>
    <property type="molecule type" value="Genomic_DNA"/>
</dbReference>
<proteinExistence type="inferred from homology"/>
<keyword evidence="4" id="KW-0812">Transmembrane</keyword>
<dbReference type="InterPro" id="IPR002758">
    <property type="entry name" value="Cation_antiport_E"/>
</dbReference>
<dbReference type="PANTHER" id="PTHR34584">
    <property type="entry name" value="NA(+)/H(+) ANTIPORTER SUBUNIT E1"/>
    <property type="match status" value="1"/>
</dbReference>
<dbReference type="RefSeq" id="WP_023432475.1">
    <property type="nucleotide sequence ID" value="NZ_AWXZ01000031.1"/>
</dbReference>
<dbReference type="OrthoDB" id="7852837at2"/>
<dbReference type="Proteomes" id="UP000017819">
    <property type="component" value="Unassembled WGS sequence"/>
</dbReference>
<comment type="caution">
    <text evidence="7">The sequence shown here is derived from an EMBL/GenBank/DDBJ whole genome shotgun (WGS) entry which is preliminary data.</text>
</comment>
<gene>
    <name evidence="7" type="ORF">N177_2346</name>
</gene>
<sequence>MRVIPSFNHMLKRSVIFFVIWLVLSGGAVKGLAPGALAAIGAAYLSLRLMPPQGYSLVGLIALWPRFMWRSLLGGIDVAWRALHPSKPLRAGWLEHPTALPHGGPRVALGSEMSLMPGTLIAGSRGDTLYVHCLDTSQDVTSVLSGEERRIAALLTRGRERQDG</sequence>
<reference evidence="7 8" key="1">
    <citation type="journal article" date="2014" name="Genome Announc.">
        <title>Draft Genome Sequence of Lutibaculum baratangense Strain AMV1T, Isolated from a Mud Volcano in Andamans, India.</title>
        <authorList>
            <person name="Singh A."/>
            <person name="Sreenivas A."/>
            <person name="Sathyanarayana Reddy G."/>
            <person name="Pinnaka A.K."/>
            <person name="Shivaji S."/>
        </authorList>
    </citation>
    <scope>NUCLEOTIDE SEQUENCE [LARGE SCALE GENOMIC DNA]</scope>
    <source>
        <strain evidence="7 8">AMV1</strain>
    </source>
</reference>
<dbReference type="AlphaFoldDB" id="V4QXQ2"/>
<evidence type="ECO:0000313" key="8">
    <source>
        <dbReference type="Proteomes" id="UP000017819"/>
    </source>
</evidence>
<protein>
    <recommendedName>
        <fullName evidence="9">Na(+) H(+) antiporter subunit E</fullName>
    </recommendedName>
</protein>
<keyword evidence="5" id="KW-1133">Transmembrane helix</keyword>
<evidence type="ECO:0000313" key="7">
    <source>
        <dbReference type="EMBL" id="ESR24512.1"/>
    </source>
</evidence>
<evidence type="ECO:0000256" key="5">
    <source>
        <dbReference type="ARBA" id="ARBA00022989"/>
    </source>
</evidence>
<comment type="similarity">
    <text evidence="2">Belongs to the CPA3 antiporters (TC 2.A.63) subunit E family.</text>
</comment>
<evidence type="ECO:0008006" key="9">
    <source>
        <dbReference type="Google" id="ProtNLM"/>
    </source>
</evidence>
<dbReference type="STRING" id="631454.N177_2346"/>
<evidence type="ECO:0000256" key="1">
    <source>
        <dbReference type="ARBA" id="ARBA00004651"/>
    </source>
</evidence>
<evidence type="ECO:0000256" key="6">
    <source>
        <dbReference type="ARBA" id="ARBA00023136"/>
    </source>
</evidence>
<evidence type="ECO:0000256" key="3">
    <source>
        <dbReference type="ARBA" id="ARBA00022475"/>
    </source>
</evidence>
<keyword evidence="8" id="KW-1185">Reference proteome</keyword>
<organism evidence="7 8">
    <name type="scientific">Lutibaculum baratangense AMV1</name>
    <dbReference type="NCBI Taxonomy" id="631454"/>
    <lineage>
        <taxon>Bacteria</taxon>
        <taxon>Pseudomonadati</taxon>
        <taxon>Pseudomonadota</taxon>
        <taxon>Alphaproteobacteria</taxon>
        <taxon>Hyphomicrobiales</taxon>
        <taxon>Tepidamorphaceae</taxon>
        <taxon>Lutibaculum</taxon>
    </lineage>
</organism>
<dbReference type="GO" id="GO:0008324">
    <property type="term" value="F:monoatomic cation transmembrane transporter activity"/>
    <property type="evidence" value="ECO:0007669"/>
    <property type="project" value="InterPro"/>
</dbReference>
<accession>V4QXQ2</accession>